<keyword evidence="3" id="KW-1185">Reference proteome</keyword>
<accession>A0ABR3ENA5</accession>
<keyword evidence="1" id="KW-1133">Transmembrane helix</keyword>
<protein>
    <submittedName>
        <fullName evidence="2">Uncharacterized protein</fullName>
    </submittedName>
</protein>
<dbReference type="EMBL" id="JBAHYK010002824">
    <property type="protein sequence ID" value="KAL0564364.1"/>
    <property type="molecule type" value="Genomic_DNA"/>
</dbReference>
<dbReference type="Proteomes" id="UP001465976">
    <property type="component" value="Unassembled WGS sequence"/>
</dbReference>
<name>A0ABR3ENA5_9AGAR</name>
<evidence type="ECO:0000256" key="1">
    <source>
        <dbReference type="SAM" id="Phobius"/>
    </source>
</evidence>
<reference evidence="2 3" key="1">
    <citation type="submission" date="2024-02" db="EMBL/GenBank/DDBJ databases">
        <title>A draft genome for the cacao thread blight pathogen Marasmius crinis-equi.</title>
        <authorList>
            <person name="Cohen S.P."/>
            <person name="Baruah I.K."/>
            <person name="Amoako-Attah I."/>
            <person name="Bukari Y."/>
            <person name="Meinhardt L.W."/>
            <person name="Bailey B.A."/>
        </authorList>
    </citation>
    <scope>NUCLEOTIDE SEQUENCE [LARGE SCALE GENOMIC DNA]</scope>
    <source>
        <strain evidence="2 3">GH-76</strain>
    </source>
</reference>
<organism evidence="2 3">
    <name type="scientific">Marasmius crinis-equi</name>
    <dbReference type="NCBI Taxonomy" id="585013"/>
    <lineage>
        <taxon>Eukaryota</taxon>
        <taxon>Fungi</taxon>
        <taxon>Dikarya</taxon>
        <taxon>Basidiomycota</taxon>
        <taxon>Agaricomycotina</taxon>
        <taxon>Agaricomycetes</taxon>
        <taxon>Agaricomycetidae</taxon>
        <taxon>Agaricales</taxon>
        <taxon>Marasmiineae</taxon>
        <taxon>Marasmiaceae</taxon>
        <taxon>Marasmius</taxon>
    </lineage>
</organism>
<evidence type="ECO:0000313" key="3">
    <source>
        <dbReference type="Proteomes" id="UP001465976"/>
    </source>
</evidence>
<comment type="caution">
    <text evidence="2">The sequence shown here is derived from an EMBL/GenBank/DDBJ whole genome shotgun (WGS) entry which is preliminary data.</text>
</comment>
<feature type="transmembrane region" description="Helical" evidence="1">
    <location>
        <begin position="112"/>
        <end position="132"/>
    </location>
</feature>
<gene>
    <name evidence="2" type="ORF">V5O48_017682</name>
</gene>
<evidence type="ECO:0000313" key="2">
    <source>
        <dbReference type="EMBL" id="KAL0564364.1"/>
    </source>
</evidence>
<proteinExistence type="predicted"/>
<sequence>MSHAAEYLTNGTRSLKAKLYRNCDYSEALGYVPPSGRLGAWDIKLESLIFVKDLTSHTKSTGENCINKQHSALFLRPTPQSHYPLSVTLGTSPNAKPLKDHQILPSKRTTTFFMITTLLATVLVPLALTSAASAQKCRQPSEYAAAVDNLSRTLVQSAAVLNGSAQPPWAPGVIGRVDVTTTFIGQELNTEYLLGLFAETSDQNTTQIIGVPVNATLSELVIQPPLAYASVIFDFFQKTINISFPLQIDYLLRFDENLLISSYDATLRRFPQATKYMLPKLAVMMAQELNITITQETDIIKDIVTKRAAIDICNTEMEYCTGSNQQYANYDECYNFLTTKVPFGDPWEGGNNNTFCRYIHKNMLKFRPDVHCPHVGPSGGEMCIDRDYLDIVEHLPYNESLIGSSAEC</sequence>
<keyword evidence="1" id="KW-0472">Membrane</keyword>
<keyword evidence="1" id="KW-0812">Transmembrane</keyword>